<keyword evidence="1" id="KW-1133">Transmembrane helix</keyword>
<keyword evidence="1" id="KW-0812">Transmembrane</keyword>
<feature type="transmembrane region" description="Helical" evidence="1">
    <location>
        <begin position="38"/>
        <end position="64"/>
    </location>
</feature>
<dbReference type="AlphaFoldDB" id="A0A0F9BK36"/>
<evidence type="ECO:0000313" key="2">
    <source>
        <dbReference type="EMBL" id="KKL22249.1"/>
    </source>
</evidence>
<feature type="transmembrane region" description="Helical" evidence="1">
    <location>
        <begin position="9"/>
        <end position="26"/>
    </location>
</feature>
<proteinExistence type="predicted"/>
<sequence length="155" mass="18862">MFKLLTQKCYYLTFICNTILLFILYWSKDKYQNDENTIIGGIYDCIIFFIIFTFILDIIVYYYFPPLPPTTDDIENNSIPEEFVCNKIKFYFKNEIWCYIYIIISRAFVIWFSYKGLNSKELIYPIKNQIFRLSILRFLLDPICVYFHKKYHNSA</sequence>
<feature type="transmembrane region" description="Helical" evidence="1">
    <location>
        <begin position="96"/>
        <end position="114"/>
    </location>
</feature>
<reference evidence="2" key="1">
    <citation type="journal article" date="2015" name="Nature">
        <title>Complex archaea that bridge the gap between prokaryotes and eukaryotes.</title>
        <authorList>
            <person name="Spang A."/>
            <person name="Saw J.H."/>
            <person name="Jorgensen S.L."/>
            <person name="Zaremba-Niedzwiedzka K."/>
            <person name="Martijn J."/>
            <person name="Lind A.E."/>
            <person name="van Eijk R."/>
            <person name="Schleper C."/>
            <person name="Guy L."/>
            <person name="Ettema T.J."/>
        </authorList>
    </citation>
    <scope>NUCLEOTIDE SEQUENCE</scope>
</reference>
<dbReference type="EMBL" id="LAZR01037422">
    <property type="protein sequence ID" value="KKL22249.1"/>
    <property type="molecule type" value="Genomic_DNA"/>
</dbReference>
<comment type="caution">
    <text evidence="2">The sequence shown here is derived from an EMBL/GenBank/DDBJ whole genome shotgun (WGS) entry which is preliminary data.</text>
</comment>
<keyword evidence="1" id="KW-0472">Membrane</keyword>
<evidence type="ECO:0000256" key="1">
    <source>
        <dbReference type="SAM" id="Phobius"/>
    </source>
</evidence>
<organism evidence="2">
    <name type="scientific">marine sediment metagenome</name>
    <dbReference type="NCBI Taxonomy" id="412755"/>
    <lineage>
        <taxon>unclassified sequences</taxon>
        <taxon>metagenomes</taxon>
        <taxon>ecological metagenomes</taxon>
    </lineage>
</organism>
<accession>A0A0F9BK36</accession>
<protein>
    <submittedName>
        <fullName evidence="2">Uncharacterized protein</fullName>
    </submittedName>
</protein>
<gene>
    <name evidence="2" type="ORF">LCGC14_2437330</name>
</gene>
<name>A0A0F9BK36_9ZZZZ</name>